<dbReference type="Proteomes" id="UP000221080">
    <property type="component" value="Chromosome 18"/>
</dbReference>
<evidence type="ECO:0000256" key="17">
    <source>
        <dbReference type="ARBA" id="ARBA00040667"/>
    </source>
</evidence>
<keyword evidence="5" id="KW-0963">Cytoplasm</keyword>
<dbReference type="GO" id="GO:0046872">
    <property type="term" value="F:metal ion binding"/>
    <property type="evidence" value="ECO:0007669"/>
    <property type="project" value="UniProtKB-KW"/>
</dbReference>
<dbReference type="GO" id="GO:0005856">
    <property type="term" value="C:cytoskeleton"/>
    <property type="evidence" value="ECO:0007669"/>
    <property type="project" value="UniProtKB-SubCell"/>
</dbReference>
<dbReference type="Gene3D" id="2.10.110.10">
    <property type="entry name" value="Cysteine Rich Protein"/>
    <property type="match status" value="2"/>
</dbReference>
<sequence length="562" mass="64219">MSQQDERYMRRRSARCCECNSALSHWYYERDGQYFCKKDYWARFGEQCCGCSEIITTGVIMVAGERKYHSECFICEQCSMFIGDGDSYTLVEHSKLYCEHCYYQLASARHPGSSSRLPHTVALVSFPPSAESRSGLSFAVDQCPVNGNSPIIKISQLDTSNTSPEIKEMIHVGDSVLEINGLSVQNIPPNEIDSMIRDIEHCLKLTVEHNPDGLSSQEDQSCLLDEEADQPGKLDFHSIRHRSKHVMRSCSIEKSPCSQSYLLLPSHRRNLNRSVSLRDDPVDKTQRIFRPSDLIYGEVLGKGCFGQAIKVTHQQTGEVMVMKELLRFDEETQTTFLKEGSDHPWKLRVSYAKDISAGMAYLHSVNVIHRDLNSHNCLVRENHSVVVADFGLARLLKEDKSQTKNSSPEQASKLSKPHRKKRYTVVGNPYWMAPEMIRGISYDERVDIFSFGIILCEIIGRVYADPDYLPRTIEYGLGVKEFLKRYYPAECPSAFFPLAALCCDTEAEKRPSFAKLEEWLQSLLMHLDIRLPLISEIDKVQKAFWENHSDRQHENGLQSEQK</sequence>
<comment type="catalytic activity">
    <reaction evidence="19">
        <text>L-seryl-[protein] + ATP = O-phospho-L-seryl-[protein] + ADP + H(+)</text>
        <dbReference type="Rhea" id="RHEA:17989"/>
        <dbReference type="Rhea" id="RHEA-COMP:9863"/>
        <dbReference type="Rhea" id="RHEA-COMP:11604"/>
        <dbReference type="ChEBI" id="CHEBI:15378"/>
        <dbReference type="ChEBI" id="CHEBI:29999"/>
        <dbReference type="ChEBI" id="CHEBI:30616"/>
        <dbReference type="ChEBI" id="CHEBI:83421"/>
        <dbReference type="ChEBI" id="CHEBI:456216"/>
        <dbReference type="EC" id="2.7.11.1"/>
    </reaction>
    <physiologicalReaction direction="left-to-right" evidence="19">
        <dbReference type="Rhea" id="RHEA:17990"/>
    </physiologicalReaction>
</comment>
<evidence type="ECO:0000256" key="1">
    <source>
        <dbReference type="ARBA" id="ARBA00004123"/>
    </source>
</evidence>
<evidence type="ECO:0000256" key="4">
    <source>
        <dbReference type="ARBA" id="ARBA00012513"/>
    </source>
</evidence>
<dbReference type="InterPro" id="IPR001478">
    <property type="entry name" value="PDZ"/>
</dbReference>
<name>A0A9F7RJR7_ICTPU</name>
<evidence type="ECO:0000256" key="16">
    <source>
        <dbReference type="ARBA" id="ARBA00023242"/>
    </source>
</evidence>
<evidence type="ECO:0000256" key="21">
    <source>
        <dbReference type="PROSITE-ProRule" id="PRU10141"/>
    </source>
</evidence>
<comment type="similarity">
    <text evidence="3">Belongs to the protein kinase superfamily. TKL Ser/Thr protein kinase family.</text>
</comment>
<keyword evidence="7" id="KW-0808">Transferase</keyword>
<evidence type="ECO:0000313" key="26">
    <source>
        <dbReference type="RefSeq" id="XP_053543621.1"/>
    </source>
</evidence>
<dbReference type="InterPro" id="IPR011009">
    <property type="entry name" value="Kinase-like_dom_sf"/>
</dbReference>
<accession>A0A9F7RJR7</accession>
<evidence type="ECO:0000256" key="5">
    <source>
        <dbReference type="ARBA" id="ARBA00022490"/>
    </source>
</evidence>
<keyword evidence="6" id="KW-0723">Serine/threonine-protein kinase</keyword>
<dbReference type="PROSITE" id="PS50011">
    <property type="entry name" value="PROTEIN_KINASE_DOM"/>
    <property type="match status" value="1"/>
</dbReference>
<evidence type="ECO:0000256" key="2">
    <source>
        <dbReference type="ARBA" id="ARBA00004245"/>
    </source>
</evidence>
<dbReference type="InterPro" id="IPR000719">
    <property type="entry name" value="Prot_kinase_dom"/>
</dbReference>
<evidence type="ECO:0000256" key="3">
    <source>
        <dbReference type="ARBA" id="ARBA00005843"/>
    </source>
</evidence>
<organism evidence="25 26">
    <name type="scientific">Ictalurus punctatus</name>
    <name type="common">Channel catfish</name>
    <name type="synonym">Silurus punctatus</name>
    <dbReference type="NCBI Taxonomy" id="7998"/>
    <lineage>
        <taxon>Eukaryota</taxon>
        <taxon>Metazoa</taxon>
        <taxon>Chordata</taxon>
        <taxon>Craniata</taxon>
        <taxon>Vertebrata</taxon>
        <taxon>Euteleostomi</taxon>
        <taxon>Actinopterygii</taxon>
        <taxon>Neopterygii</taxon>
        <taxon>Teleostei</taxon>
        <taxon>Ostariophysi</taxon>
        <taxon>Siluriformes</taxon>
        <taxon>Ictaluridae</taxon>
        <taxon>Ictalurus</taxon>
    </lineage>
</organism>
<dbReference type="InterPro" id="IPR036034">
    <property type="entry name" value="PDZ_sf"/>
</dbReference>
<keyword evidence="12 20" id="KW-0862">Zinc</keyword>
<dbReference type="InterPro" id="IPR017441">
    <property type="entry name" value="Protein_kinase_ATP_BS"/>
</dbReference>
<feature type="domain" description="PDZ" evidence="24">
    <location>
        <begin position="123"/>
        <end position="211"/>
    </location>
</feature>
<dbReference type="PANTHER" id="PTHR46485">
    <property type="entry name" value="LIM DOMAIN KINASE 1"/>
    <property type="match status" value="1"/>
</dbReference>
<dbReference type="InterPro" id="IPR050940">
    <property type="entry name" value="Actin_reg-Ser/Thr_kinase"/>
</dbReference>
<feature type="domain" description="LIM zinc-binding" evidence="23">
    <location>
        <begin position="46"/>
        <end position="108"/>
    </location>
</feature>
<dbReference type="EC" id="2.7.11.1" evidence="4"/>
<dbReference type="Pfam" id="PF07714">
    <property type="entry name" value="PK_Tyr_Ser-Thr"/>
    <property type="match status" value="1"/>
</dbReference>
<proteinExistence type="inferred from homology"/>
<evidence type="ECO:0000256" key="9">
    <source>
        <dbReference type="ARBA" id="ARBA00022737"/>
    </source>
</evidence>
<dbReference type="CTD" id="101883214"/>
<evidence type="ECO:0000256" key="7">
    <source>
        <dbReference type="ARBA" id="ARBA00022679"/>
    </source>
</evidence>
<dbReference type="Pfam" id="PF00412">
    <property type="entry name" value="LIM"/>
    <property type="match status" value="1"/>
</dbReference>
<evidence type="ECO:0000256" key="11">
    <source>
        <dbReference type="ARBA" id="ARBA00022777"/>
    </source>
</evidence>
<dbReference type="GO" id="GO:0030036">
    <property type="term" value="P:actin cytoskeleton organization"/>
    <property type="evidence" value="ECO:0007669"/>
    <property type="project" value="TreeGrafter"/>
</dbReference>
<keyword evidence="16" id="KW-0539">Nucleus</keyword>
<evidence type="ECO:0000256" key="13">
    <source>
        <dbReference type="ARBA" id="ARBA00022840"/>
    </source>
</evidence>
<keyword evidence="8 20" id="KW-0479">Metal-binding</keyword>
<dbReference type="AlphaFoldDB" id="A0A9F7RJR7"/>
<keyword evidence="14 20" id="KW-0440">LIM domain</keyword>
<dbReference type="SMART" id="SM00132">
    <property type="entry name" value="LIM"/>
    <property type="match status" value="1"/>
</dbReference>
<keyword evidence="15" id="KW-0206">Cytoskeleton</keyword>
<keyword evidence="9" id="KW-0677">Repeat</keyword>
<comment type="subcellular location">
    <subcellularLocation>
        <location evidence="2">Cytoplasm</location>
        <location evidence="2">Cytoskeleton</location>
    </subcellularLocation>
    <subcellularLocation>
        <location evidence="1">Nucleus</location>
    </subcellularLocation>
</comment>
<dbReference type="SUPFAM" id="SSF56112">
    <property type="entry name" value="Protein kinase-like (PK-like)"/>
    <property type="match status" value="1"/>
</dbReference>
<evidence type="ECO:0000256" key="12">
    <source>
        <dbReference type="ARBA" id="ARBA00022833"/>
    </source>
</evidence>
<evidence type="ECO:0000256" key="15">
    <source>
        <dbReference type="ARBA" id="ARBA00023212"/>
    </source>
</evidence>
<evidence type="ECO:0000256" key="20">
    <source>
        <dbReference type="PROSITE-ProRule" id="PRU00125"/>
    </source>
</evidence>
<evidence type="ECO:0000259" key="22">
    <source>
        <dbReference type="PROSITE" id="PS50011"/>
    </source>
</evidence>
<gene>
    <name evidence="26" type="primary">limk1b</name>
</gene>
<evidence type="ECO:0000256" key="10">
    <source>
        <dbReference type="ARBA" id="ARBA00022741"/>
    </source>
</evidence>
<dbReference type="PROSITE" id="PS00478">
    <property type="entry name" value="LIM_DOMAIN_1"/>
    <property type="match status" value="1"/>
</dbReference>
<dbReference type="GO" id="GO:0005634">
    <property type="term" value="C:nucleus"/>
    <property type="evidence" value="ECO:0007669"/>
    <property type="project" value="UniProtKB-SubCell"/>
</dbReference>
<dbReference type="GO" id="GO:0005737">
    <property type="term" value="C:cytoplasm"/>
    <property type="evidence" value="ECO:0007669"/>
    <property type="project" value="TreeGrafter"/>
</dbReference>
<dbReference type="Gene3D" id="1.10.510.10">
    <property type="entry name" value="Transferase(Phosphotransferase) domain 1"/>
    <property type="match status" value="1"/>
</dbReference>
<feature type="domain" description="Protein kinase" evidence="22">
    <location>
        <begin position="225"/>
        <end position="520"/>
    </location>
</feature>
<evidence type="ECO:0000313" key="25">
    <source>
        <dbReference type="Proteomes" id="UP000221080"/>
    </source>
</evidence>
<dbReference type="RefSeq" id="XP_053543621.1">
    <property type="nucleotide sequence ID" value="XM_053687646.1"/>
</dbReference>
<dbReference type="PROSITE" id="PS50106">
    <property type="entry name" value="PDZ"/>
    <property type="match status" value="1"/>
</dbReference>
<dbReference type="GO" id="GO:0051496">
    <property type="term" value="P:positive regulation of stress fiber assembly"/>
    <property type="evidence" value="ECO:0007669"/>
    <property type="project" value="TreeGrafter"/>
</dbReference>
<evidence type="ECO:0000256" key="6">
    <source>
        <dbReference type="ARBA" id="ARBA00022527"/>
    </source>
</evidence>
<protein>
    <recommendedName>
        <fullName evidence="17">LIM domain kinase 1</fullName>
        <ecNumber evidence="4">2.7.11.1</ecNumber>
    </recommendedName>
</protein>
<feature type="binding site" evidence="21">
    <location>
        <position position="323"/>
    </location>
    <ligand>
        <name>ATP</name>
        <dbReference type="ChEBI" id="CHEBI:30616"/>
    </ligand>
</feature>
<dbReference type="GO" id="GO:0043005">
    <property type="term" value="C:neuron projection"/>
    <property type="evidence" value="ECO:0007669"/>
    <property type="project" value="TreeGrafter"/>
</dbReference>
<dbReference type="Pfam" id="PF00595">
    <property type="entry name" value="PDZ"/>
    <property type="match status" value="1"/>
</dbReference>
<comment type="catalytic activity">
    <reaction evidence="18">
        <text>L-threonyl-[protein] + ATP = O-phospho-L-threonyl-[protein] + ADP + H(+)</text>
        <dbReference type="Rhea" id="RHEA:46608"/>
        <dbReference type="Rhea" id="RHEA-COMP:11060"/>
        <dbReference type="Rhea" id="RHEA-COMP:11605"/>
        <dbReference type="ChEBI" id="CHEBI:15378"/>
        <dbReference type="ChEBI" id="CHEBI:30013"/>
        <dbReference type="ChEBI" id="CHEBI:30616"/>
        <dbReference type="ChEBI" id="CHEBI:61977"/>
        <dbReference type="ChEBI" id="CHEBI:456216"/>
        <dbReference type="EC" id="2.7.11.1"/>
    </reaction>
    <physiologicalReaction direction="left-to-right" evidence="18">
        <dbReference type="Rhea" id="RHEA:46609"/>
    </physiologicalReaction>
</comment>
<reference evidence="25" key="1">
    <citation type="journal article" date="2016" name="Nat. Commun.">
        <title>The channel catfish genome sequence provides insights into the evolution of scale formation in teleosts.</title>
        <authorList>
            <person name="Liu Z."/>
            <person name="Liu S."/>
            <person name="Yao J."/>
            <person name="Bao L."/>
            <person name="Zhang J."/>
            <person name="Li Y."/>
            <person name="Jiang C."/>
            <person name="Sun L."/>
            <person name="Wang R."/>
            <person name="Zhang Y."/>
            <person name="Zhou T."/>
            <person name="Zeng Q."/>
            <person name="Fu Q."/>
            <person name="Gao S."/>
            <person name="Li N."/>
            <person name="Koren S."/>
            <person name="Jiang Y."/>
            <person name="Zimin A."/>
            <person name="Xu P."/>
            <person name="Phillippy A.M."/>
            <person name="Geng X."/>
            <person name="Song L."/>
            <person name="Sun F."/>
            <person name="Li C."/>
            <person name="Wang X."/>
            <person name="Chen A."/>
            <person name="Jin Y."/>
            <person name="Yuan Z."/>
            <person name="Yang Y."/>
            <person name="Tan S."/>
            <person name="Peatman E."/>
            <person name="Lu J."/>
            <person name="Qin Z."/>
            <person name="Dunham R."/>
            <person name="Li Z."/>
            <person name="Sonstegard T."/>
            <person name="Feng J."/>
            <person name="Danzmann R.G."/>
            <person name="Schroeder S."/>
            <person name="Scheffler B."/>
            <person name="Duke M.V."/>
            <person name="Ballard L."/>
            <person name="Kucuktas H."/>
            <person name="Kaltenboeck L."/>
            <person name="Liu H."/>
            <person name="Armbruster J."/>
            <person name="Xie Y."/>
            <person name="Kirby M.L."/>
            <person name="Tian Y."/>
            <person name="Flanagan M.E."/>
            <person name="Mu W."/>
            <person name="Waldbieser G.C."/>
        </authorList>
    </citation>
    <scope>NUCLEOTIDE SEQUENCE [LARGE SCALE GENOMIC DNA]</scope>
    <source>
        <strain evidence="25">SDA103</strain>
    </source>
</reference>
<dbReference type="SUPFAM" id="SSF50156">
    <property type="entry name" value="PDZ domain-like"/>
    <property type="match status" value="1"/>
</dbReference>
<dbReference type="SUPFAM" id="SSF57716">
    <property type="entry name" value="Glucocorticoid receptor-like (DNA-binding domain)"/>
    <property type="match status" value="2"/>
</dbReference>
<evidence type="ECO:0000256" key="14">
    <source>
        <dbReference type="ARBA" id="ARBA00023038"/>
    </source>
</evidence>
<dbReference type="GO" id="GO:0005524">
    <property type="term" value="F:ATP binding"/>
    <property type="evidence" value="ECO:0007669"/>
    <property type="project" value="UniProtKB-UniRule"/>
</dbReference>
<dbReference type="PROSITE" id="PS00107">
    <property type="entry name" value="PROTEIN_KINASE_ATP"/>
    <property type="match status" value="1"/>
</dbReference>
<keyword evidence="11 26" id="KW-0418">Kinase</keyword>
<evidence type="ECO:0000256" key="18">
    <source>
        <dbReference type="ARBA" id="ARBA00048659"/>
    </source>
</evidence>
<dbReference type="Gene3D" id="3.30.200.20">
    <property type="entry name" value="Phosphorylase Kinase, domain 1"/>
    <property type="match status" value="1"/>
</dbReference>
<keyword evidence="13 21" id="KW-0067">ATP-binding</keyword>
<reference evidence="26" key="2">
    <citation type="submission" date="2025-08" db="UniProtKB">
        <authorList>
            <consortium name="RefSeq"/>
        </authorList>
    </citation>
    <scope>IDENTIFICATION</scope>
    <source>
        <tissue evidence="26">Blood</tissue>
    </source>
</reference>
<evidence type="ECO:0000256" key="19">
    <source>
        <dbReference type="ARBA" id="ARBA00048977"/>
    </source>
</evidence>
<dbReference type="PROSITE" id="PS50023">
    <property type="entry name" value="LIM_DOMAIN_2"/>
    <property type="match status" value="1"/>
</dbReference>
<evidence type="ECO:0000259" key="24">
    <source>
        <dbReference type="PROSITE" id="PS50106"/>
    </source>
</evidence>
<dbReference type="Gene3D" id="2.30.42.10">
    <property type="match status" value="1"/>
</dbReference>
<dbReference type="GO" id="GO:0004674">
    <property type="term" value="F:protein serine/threonine kinase activity"/>
    <property type="evidence" value="ECO:0007669"/>
    <property type="project" value="UniProtKB-KW"/>
</dbReference>
<dbReference type="InterPro" id="IPR001245">
    <property type="entry name" value="Ser-Thr/Tyr_kinase_cat_dom"/>
</dbReference>
<dbReference type="InterPro" id="IPR001781">
    <property type="entry name" value="Znf_LIM"/>
</dbReference>
<keyword evidence="25" id="KW-1185">Reference proteome</keyword>
<keyword evidence="10 21" id="KW-0547">Nucleotide-binding</keyword>
<dbReference type="GeneID" id="108278922"/>
<evidence type="ECO:0000256" key="8">
    <source>
        <dbReference type="ARBA" id="ARBA00022723"/>
    </source>
</evidence>
<evidence type="ECO:0000259" key="23">
    <source>
        <dbReference type="PROSITE" id="PS50023"/>
    </source>
</evidence>
<dbReference type="PANTHER" id="PTHR46485:SF7">
    <property type="entry name" value="LIM DOMAIN KINASE 1"/>
    <property type="match status" value="1"/>
</dbReference>